<evidence type="ECO:0000313" key="1">
    <source>
        <dbReference type="EMBL" id="KHG30224.1"/>
    </source>
</evidence>
<proteinExistence type="predicted"/>
<sequence length="88" mass="10126">MTWGYVKASIRPCLGHGIGIEMRASVRRVWDMHQPHHDSSCKTTSGTWHQHRVCYFTRGSLEVRDIDHTISCNTRLCKLGSKMAWKIA</sequence>
<accession>A0A0B0Q0A9</accession>
<evidence type="ECO:0000313" key="2">
    <source>
        <dbReference type="Proteomes" id="UP000032142"/>
    </source>
</evidence>
<name>A0A0B0Q0A9_GOSAR</name>
<dbReference type="Proteomes" id="UP000032142">
    <property type="component" value="Unassembled WGS sequence"/>
</dbReference>
<protein>
    <submittedName>
        <fullName evidence="1">Uncharacterized protein</fullName>
    </submittedName>
</protein>
<keyword evidence="2" id="KW-1185">Reference proteome</keyword>
<dbReference type="EMBL" id="KN455155">
    <property type="protein sequence ID" value="KHG30224.1"/>
    <property type="molecule type" value="Genomic_DNA"/>
</dbReference>
<dbReference type="AlphaFoldDB" id="A0A0B0Q0A9"/>
<organism evidence="1 2">
    <name type="scientific">Gossypium arboreum</name>
    <name type="common">Tree cotton</name>
    <name type="synonym">Gossypium nanking</name>
    <dbReference type="NCBI Taxonomy" id="29729"/>
    <lineage>
        <taxon>Eukaryota</taxon>
        <taxon>Viridiplantae</taxon>
        <taxon>Streptophyta</taxon>
        <taxon>Embryophyta</taxon>
        <taxon>Tracheophyta</taxon>
        <taxon>Spermatophyta</taxon>
        <taxon>Magnoliopsida</taxon>
        <taxon>eudicotyledons</taxon>
        <taxon>Gunneridae</taxon>
        <taxon>Pentapetalae</taxon>
        <taxon>rosids</taxon>
        <taxon>malvids</taxon>
        <taxon>Malvales</taxon>
        <taxon>Malvaceae</taxon>
        <taxon>Malvoideae</taxon>
        <taxon>Gossypium</taxon>
    </lineage>
</organism>
<gene>
    <name evidence="1" type="ORF">F383_13413</name>
</gene>
<reference evidence="2" key="1">
    <citation type="submission" date="2014-09" db="EMBL/GenBank/DDBJ databases">
        <authorList>
            <person name="Mudge J."/>
            <person name="Ramaraj T."/>
            <person name="Lindquist I.E."/>
            <person name="Bharti A.K."/>
            <person name="Sundararajan A."/>
            <person name="Cameron C.T."/>
            <person name="Woodward J.E."/>
            <person name="May G.D."/>
            <person name="Brubaker C."/>
            <person name="Broadhvest J."/>
            <person name="Wilkins T.A."/>
        </authorList>
    </citation>
    <scope>NUCLEOTIDE SEQUENCE</scope>
    <source>
        <strain evidence="2">cv. AKA8401</strain>
    </source>
</reference>